<organism evidence="2 3">
    <name type="scientific">Tetraparma gracilis</name>
    <dbReference type="NCBI Taxonomy" id="2962635"/>
    <lineage>
        <taxon>Eukaryota</taxon>
        <taxon>Sar</taxon>
        <taxon>Stramenopiles</taxon>
        <taxon>Ochrophyta</taxon>
        <taxon>Bolidophyceae</taxon>
        <taxon>Parmales</taxon>
        <taxon>Triparmaceae</taxon>
        <taxon>Tetraparma</taxon>
    </lineage>
</organism>
<sequence length="642" mass="69343">MDGQFEGAVDINAGDLPKTIPSDAYHASDGQSDFGYWTDMAQIGLRTYVPFFSANNNGDPDSRGTIASSANPGADTTSYISLEAVTERIRQLPIKQEAGTATRGNELGLLRLNTYFYPECEGEAYCGIGLGVTQADHKLVRPVLDEIFGSVDGEGDAQLDGQITLGGKRWSRTTMRQSALDFVSSRNALDMKNDAGVWTAKVLHQTALGIYLTDSEAQSFVDLQTKAVTLTALPSFAPDWFGAQLGLQDTLSKKAFYLTKYEAAVRRQIASGAIASLTGDGSAEDERGIIMAARGLLDALIFAGGLSVPGIIFSGLAAYYTGLTGSDFDINDPLQAPLLVMETIRNYPAVLGVPYLEGEHRHAPLAGMGGYDENVYPDALNFKIRTEAPDGGDGLAYYHQHSIDWADSGLPVDGAPWSARICPGKSLSYNMILAFWEAMDPTNWYVDPDSTIERENGPVWWTSYQLHRRCEIFGTHVGLQEAQRAYSSDQQGAYCNWFQWCGEDLSCNRGWGWSGSCKFAGDTKFFGESCSSNDQCVHSFTERAGVDLACRFGKCGFADGNECEDDHTIEFSDWTDLPESEVGATVGAYMTVSAGAVGLGAAGAFFLRKPKAAMKHARMPEQQNDEAATTGLAAHGAGNAQL</sequence>
<dbReference type="Proteomes" id="UP001165060">
    <property type="component" value="Unassembled WGS sequence"/>
</dbReference>
<gene>
    <name evidence="2" type="ORF">TeGR_g7866</name>
</gene>
<protein>
    <submittedName>
        <fullName evidence="2">Uncharacterized protein</fullName>
    </submittedName>
</protein>
<accession>A0ABQ6MS76</accession>
<reference evidence="2 3" key="1">
    <citation type="journal article" date="2023" name="Commun. Biol.">
        <title>Genome analysis of Parmales, the sister group of diatoms, reveals the evolutionary specialization of diatoms from phago-mixotrophs to photoautotrophs.</title>
        <authorList>
            <person name="Ban H."/>
            <person name="Sato S."/>
            <person name="Yoshikawa S."/>
            <person name="Yamada K."/>
            <person name="Nakamura Y."/>
            <person name="Ichinomiya M."/>
            <person name="Sato N."/>
            <person name="Blanc-Mathieu R."/>
            <person name="Endo H."/>
            <person name="Kuwata A."/>
            <person name="Ogata H."/>
        </authorList>
    </citation>
    <scope>NUCLEOTIDE SEQUENCE [LARGE SCALE GENOMIC DNA]</scope>
</reference>
<dbReference type="EMBL" id="BRYB01003180">
    <property type="protein sequence ID" value="GMI32150.1"/>
    <property type="molecule type" value="Genomic_DNA"/>
</dbReference>
<evidence type="ECO:0000313" key="2">
    <source>
        <dbReference type="EMBL" id="GMI32150.1"/>
    </source>
</evidence>
<name>A0ABQ6MS76_9STRA</name>
<keyword evidence="1" id="KW-0472">Membrane</keyword>
<evidence type="ECO:0000256" key="1">
    <source>
        <dbReference type="SAM" id="Phobius"/>
    </source>
</evidence>
<evidence type="ECO:0000313" key="3">
    <source>
        <dbReference type="Proteomes" id="UP001165060"/>
    </source>
</evidence>
<comment type="caution">
    <text evidence="2">The sequence shown here is derived from an EMBL/GenBank/DDBJ whole genome shotgun (WGS) entry which is preliminary data.</text>
</comment>
<keyword evidence="1" id="KW-1133">Transmembrane helix</keyword>
<proteinExistence type="predicted"/>
<keyword evidence="3" id="KW-1185">Reference proteome</keyword>
<feature type="transmembrane region" description="Helical" evidence="1">
    <location>
        <begin position="586"/>
        <end position="607"/>
    </location>
</feature>
<keyword evidence="1" id="KW-0812">Transmembrane</keyword>